<dbReference type="NCBIfam" id="NF007161">
    <property type="entry name" value="PRK09599.1"/>
    <property type="match status" value="1"/>
</dbReference>
<dbReference type="SUPFAM" id="SSF48179">
    <property type="entry name" value="6-phosphogluconate dehydrogenase C-terminal domain-like"/>
    <property type="match status" value="1"/>
</dbReference>
<dbReference type="SUPFAM" id="SSF51735">
    <property type="entry name" value="NAD(P)-binding Rossmann-fold domains"/>
    <property type="match status" value="1"/>
</dbReference>
<comment type="similarity">
    <text evidence="1">Belongs to the 6-phosphogluconate dehydrogenase family.</text>
</comment>
<dbReference type="GO" id="GO:0050661">
    <property type="term" value="F:NADP binding"/>
    <property type="evidence" value="ECO:0007669"/>
    <property type="project" value="InterPro"/>
</dbReference>
<dbReference type="AlphaFoldDB" id="A0A3B1D7L2"/>
<dbReference type="PROSITE" id="PS00895">
    <property type="entry name" value="3_HYDROXYISOBUT_DH"/>
    <property type="match status" value="1"/>
</dbReference>
<dbReference type="PANTHER" id="PTHR11811">
    <property type="entry name" value="6-PHOSPHOGLUCONATE DEHYDROGENASE"/>
    <property type="match status" value="1"/>
</dbReference>
<protein>
    <submittedName>
        <fullName evidence="5">6-phosphogluconate dehydrogenase, decarboxylating</fullName>
        <ecNumber evidence="5">1.1.1.44</ecNumber>
    </submittedName>
</protein>
<dbReference type="Gene3D" id="3.40.50.720">
    <property type="entry name" value="NAD(P)-binding Rossmann-like Domain"/>
    <property type="match status" value="1"/>
</dbReference>
<dbReference type="Pfam" id="PF03446">
    <property type="entry name" value="NAD_binding_2"/>
    <property type="match status" value="1"/>
</dbReference>
<name>A0A3B1D7L2_9ZZZZ</name>
<evidence type="ECO:0000256" key="3">
    <source>
        <dbReference type="ARBA" id="ARBA00023064"/>
    </source>
</evidence>
<evidence type="ECO:0000259" key="4">
    <source>
        <dbReference type="SMART" id="SM01350"/>
    </source>
</evidence>
<dbReference type="InterPro" id="IPR004849">
    <property type="entry name" value="6DGDH_YqeC"/>
</dbReference>
<dbReference type="InterPro" id="IPR008927">
    <property type="entry name" value="6-PGluconate_DH-like_C_sf"/>
</dbReference>
<dbReference type="NCBIfam" id="TIGR00872">
    <property type="entry name" value="gnd_rel"/>
    <property type="match status" value="1"/>
</dbReference>
<dbReference type="GO" id="GO:0004616">
    <property type="term" value="F:phosphogluconate dehydrogenase (decarboxylating) activity"/>
    <property type="evidence" value="ECO:0007669"/>
    <property type="project" value="UniProtKB-EC"/>
</dbReference>
<feature type="domain" description="6-phosphogluconate dehydrogenase C-terminal" evidence="4">
    <location>
        <begin position="167"/>
        <end position="300"/>
    </location>
</feature>
<evidence type="ECO:0000313" key="5">
    <source>
        <dbReference type="EMBL" id="VAX30910.1"/>
    </source>
</evidence>
<dbReference type="SMART" id="SM01350">
    <property type="entry name" value="6PGD"/>
    <property type="match status" value="1"/>
</dbReference>
<dbReference type="InterPro" id="IPR013328">
    <property type="entry name" value="6PGD_dom2"/>
</dbReference>
<sequence length="301" mass="33346">MKTLGYIGLGKMGKNMVLRLLEHGWDIAAYDPIAENVREVEEMGARGMGSLEELAEKTETPRLLWLMVPHQRVDNVLNELTPLLNEGDKIIDGGNSNYRESIRRGRELREKGLGFLDVGVSGGPGGARDGACVMVGGEKALFEKYEVLFRDMAAPDAYGYMGRTGAGHFVKMVHNGIEYGMMQAIAEGFAVIKASDFDIDLREVCRVYNHRSVIESRLTGWLQKAFEEYGEDLDEISGSVSHSGEGLWTVETAKELGVSVPVIKESLKFREESQKTPSFTGQILSALRNQFGGHEVKKKQN</sequence>
<dbReference type="InterPro" id="IPR006183">
    <property type="entry name" value="Pgluconate_DH"/>
</dbReference>
<reference evidence="5" key="1">
    <citation type="submission" date="2018-06" db="EMBL/GenBank/DDBJ databases">
        <authorList>
            <person name="Zhirakovskaya E."/>
        </authorList>
    </citation>
    <scope>NUCLEOTIDE SEQUENCE</scope>
</reference>
<keyword evidence="3" id="KW-0311">Gluconate utilization</keyword>
<gene>
    <name evidence="5" type="ORF">MNBD_NITROSPIRAE03-310</name>
</gene>
<dbReference type="InterPro" id="IPR036291">
    <property type="entry name" value="NAD(P)-bd_dom_sf"/>
</dbReference>
<dbReference type="InterPro" id="IPR002204">
    <property type="entry name" value="3-OH-isobutyrate_DH-rel_CS"/>
</dbReference>
<dbReference type="EC" id="1.1.1.44" evidence="5"/>
<evidence type="ECO:0000256" key="2">
    <source>
        <dbReference type="ARBA" id="ARBA00023002"/>
    </source>
</evidence>
<dbReference type="Gene3D" id="1.10.1040.10">
    <property type="entry name" value="N-(1-d-carboxylethyl)-l-norvaline Dehydrogenase, domain 2"/>
    <property type="match status" value="1"/>
</dbReference>
<organism evidence="5">
    <name type="scientific">hydrothermal vent metagenome</name>
    <dbReference type="NCBI Taxonomy" id="652676"/>
    <lineage>
        <taxon>unclassified sequences</taxon>
        <taxon>metagenomes</taxon>
        <taxon>ecological metagenomes</taxon>
    </lineage>
</organism>
<dbReference type="EMBL" id="UOGI01000092">
    <property type="protein sequence ID" value="VAX30910.1"/>
    <property type="molecule type" value="Genomic_DNA"/>
</dbReference>
<dbReference type="InterPro" id="IPR006114">
    <property type="entry name" value="6PGDH_C"/>
</dbReference>
<dbReference type="GO" id="GO:0019521">
    <property type="term" value="P:D-gluconate metabolic process"/>
    <property type="evidence" value="ECO:0007669"/>
    <property type="project" value="UniProtKB-KW"/>
</dbReference>
<dbReference type="GO" id="GO:0006098">
    <property type="term" value="P:pentose-phosphate shunt"/>
    <property type="evidence" value="ECO:0007669"/>
    <property type="project" value="InterPro"/>
</dbReference>
<keyword evidence="2 5" id="KW-0560">Oxidoreductase</keyword>
<evidence type="ECO:0000256" key="1">
    <source>
        <dbReference type="ARBA" id="ARBA00008419"/>
    </source>
</evidence>
<dbReference type="Pfam" id="PF00393">
    <property type="entry name" value="6PGD"/>
    <property type="match status" value="1"/>
</dbReference>
<dbReference type="PRINTS" id="PR00076">
    <property type="entry name" value="6PGDHDRGNASE"/>
</dbReference>
<proteinExistence type="inferred from homology"/>
<accession>A0A3B1D7L2</accession>
<dbReference type="InterPro" id="IPR006115">
    <property type="entry name" value="6PGDH_NADP-bd"/>
</dbReference>